<comment type="caution">
    <text evidence="1">The sequence shown here is derived from an EMBL/GenBank/DDBJ whole genome shotgun (WGS) entry which is preliminary data.</text>
</comment>
<reference evidence="1" key="1">
    <citation type="submission" date="2022-10" db="EMBL/GenBank/DDBJ databases">
        <authorList>
            <person name="Aires J."/>
            <person name="Mesa V."/>
        </authorList>
    </citation>
    <scope>NUCLEOTIDE SEQUENCE</scope>
    <source>
        <strain evidence="1">Clostridium neonatale JD116</strain>
    </source>
</reference>
<protein>
    <submittedName>
        <fullName evidence="1">RNA polymerase sigma factor</fullName>
    </submittedName>
</protein>
<dbReference type="Proteomes" id="UP001189143">
    <property type="component" value="Unassembled WGS sequence"/>
</dbReference>
<name>A0AAD1YCV4_9CLOT</name>
<accession>A0AAD1YCV4</accession>
<dbReference type="EMBL" id="CAMTCP010000057">
    <property type="protein sequence ID" value="CAI3545010.1"/>
    <property type="molecule type" value="Genomic_DNA"/>
</dbReference>
<dbReference type="RefSeq" id="WP_125149560.1">
    <property type="nucleotide sequence ID" value="NZ_CAMRXC010000072.1"/>
</dbReference>
<gene>
    <name evidence="1" type="ORF">CNEO2_1510002</name>
</gene>
<evidence type="ECO:0000313" key="1">
    <source>
        <dbReference type="EMBL" id="CAI3545010.1"/>
    </source>
</evidence>
<dbReference type="AlphaFoldDB" id="A0AAD1YCV4"/>
<proteinExistence type="predicted"/>
<evidence type="ECO:0000313" key="2">
    <source>
        <dbReference type="Proteomes" id="UP001189143"/>
    </source>
</evidence>
<sequence>MKKLIFLGEEYIADKIIKNLNEQTIIGYTNNVEVFSFRGINDFNLFNLKDDAEYDVEDNTEKTLLKQIADLKVENMKKDTTINNTLKALADLKLEVMNMKGGN</sequence>
<organism evidence="1 2">
    <name type="scientific">Clostridium neonatale</name>
    <dbReference type="NCBI Taxonomy" id="137838"/>
    <lineage>
        <taxon>Bacteria</taxon>
        <taxon>Bacillati</taxon>
        <taxon>Bacillota</taxon>
        <taxon>Clostridia</taxon>
        <taxon>Eubacteriales</taxon>
        <taxon>Clostridiaceae</taxon>
        <taxon>Clostridium</taxon>
    </lineage>
</organism>